<organism evidence="2 3">
    <name type="scientific">Streptomyces lonegramiae</name>
    <dbReference type="NCBI Taxonomy" id="3075524"/>
    <lineage>
        <taxon>Bacteria</taxon>
        <taxon>Bacillati</taxon>
        <taxon>Actinomycetota</taxon>
        <taxon>Actinomycetes</taxon>
        <taxon>Kitasatosporales</taxon>
        <taxon>Streptomycetaceae</taxon>
        <taxon>Streptomyces</taxon>
    </lineage>
</organism>
<dbReference type="RefSeq" id="WP_311730031.1">
    <property type="nucleotide sequence ID" value="NZ_JAVRFD010000034.1"/>
</dbReference>
<dbReference type="InterPro" id="IPR000792">
    <property type="entry name" value="Tscrpt_reg_LuxR_C"/>
</dbReference>
<dbReference type="Gene3D" id="1.10.10.10">
    <property type="entry name" value="Winged helix-like DNA-binding domain superfamily/Winged helix DNA-binding domain"/>
    <property type="match status" value="2"/>
</dbReference>
<sequence length="322" mass="35464">MPRELSALSGLGMPDGTEALYLALLNRGTATTSDLAHDTGRTIESTTTLLDWLRANGLALRANVLATAGDSGAGWSAADPDRALRALVLKHETELLQVRGSLPHLHEAYRRSRRTDRGERPFDQLDAWEDVGHRYHQLLRDARDEILMWDTAPYVAGETGSMEKQTLQRGVTFRQLCDPDGLTPEVSAQRASIGGLRARIHPDLPFRGAIADRTTAVITLDHEPQNAKALHLRSSPLLDGLVMLFETSWSRAVPIGGDPTGLNEEEREVMTLLAAGMKDEAIARQLGITTRTVRRRVQHLLAALQAKSRFHAGVEATRRGWV</sequence>
<dbReference type="Proteomes" id="UP001180754">
    <property type="component" value="Unassembled WGS sequence"/>
</dbReference>
<dbReference type="Pfam" id="PF00196">
    <property type="entry name" value="GerE"/>
    <property type="match status" value="1"/>
</dbReference>
<dbReference type="CDD" id="cd06170">
    <property type="entry name" value="LuxR_C_like"/>
    <property type="match status" value="1"/>
</dbReference>
<dbReference type="PRINTS" id="PR00038">
    <property type="entry name" value="HTHLUXR"/>
</dbReference>
<gene>
    <name evidence="2" type="ORF">RND15_43435</name>
</gene>
<proteinExistence type="predicted"/>
<accession>A0ABU2XU68</accession>
<protein>
    <submittedName>
        <fullName evidence="2">Helix-turn-helix transcriptional regulator</fullName>
    </submittedName>
</protein>
<dbReference type="SUPFAM" id="SSF46894">
    <property type="entry name" value="C-terminal effector domain of the bipartite response regulators"/>
    <property type="match status" value="1"/>
</dbReference>
<feature type="domain" description="HTH luxR-type" evidence="1">
    <location>
        <begin position="255"/>
        <end position="320"/>
    </location>
</feature>
<dbReference type="InterPro" id="IPR051797">
    <property type="entry name" value="TrmB-like"/>
</dbReference>
<keyword evidence="3" id="KW-1185">Reference proteome</keyword>
<dbReference type="PROSITE" id="PS50043">
    <property type="entry name" value="HTH_LUXR_2"/>
    <property type="match status" value="1"/>
</dbReference>
<reference evidence="2" key="1">
    <citation type="submission" date="2024-05" db="EMBL/GenBank/DDBJ databases">
        <title>30 novel species of actinomycetes from the DSMZ collection.</title>
        <authorList>
            <person name="Nouioui I."/>
        </authorList>
    </citation>
    <scope>NUCLEOTIDE SEQUENCE</scope>
    <source>
        <strain evidence="2">DSM 41529</strain>
    </source>
</reference>
<evidence type="ECO:0000313" key="3">
    <source>
        <dbReference type="Proteomes" id="UP001180754"/>
    </source>
</evidence>
<evidence type="ECO:0000259" key="1">
    <source>
        <dbReference type="PROSITE" id="PS50043"/>
    </source>
</evidence>
<dbReference type="PANTHER" id="PTHR34293:SF1">
    <property type="entry name" value="HTH-TYPE TRANSCRIPTIONAL REGULATOR TRMBL2"/>
    <property type="match status" value="1"/>
</dbReference>
<comment type="caution">
    <text evidence="2">The sequence shown here is derived from an EMBL/GenBank/DDBJ whole genome shotgun (WGS) entry which is preliminary data.</text>
</comment>
<name>A0ABU2XU68_9ACTN</name>
<dbReference type="InterPro" id="IPR036388">
    <property type="entry name" value="WH-like_DNA-bd_sf"/>
</dbReference>
<dbReference type="SMART" id="SM00421">
    <property type="entry name" value="HTH_LUXR"/>
    <property type="match status" value="1"/>
</dbReference>
<dbReference type="InterPro" id="IPR016032">
    <property type="entry name" value="Sig_transdc_resp-reg_C-effctor"/>
</dbReference>
<evidence type="ECO:0000313" key="2">
    <source>
        <dbReference type="EMBL" id="MDT0549469.1"/>
    </source>
</evidence>
<dbReference type="PANTHER" id="PTHR34293">
    <property type="entry name" value="HTH-TYPE TRANSCRIPTIONAL REGULATOR TRMBL2"/>
    <property type="match status" value="1"/>
</dbReference>
<dbReference type="EMBL" id="JAVRFD010000034">
    <property type="protein sequence ID" value="MDT0549469.1"/>
    <property type="molecule type" value="Genomic_DNA"/>
</dbReference>